<dbReference type="InterPro" id="IPR010982">
    <property type="entry name" value="Lambda_DNA-bd_dom_sf"/>
</dbReference>
<dbReference type="SUPFAM" id="SSF53822">
    <property type="entry name" value="Periplasmic binding protein-like I"/>
    <property type="match status" value="1"/>
</dbReference>
<dbReference type="CDD" id="cd01392">
    <property type="entry name" value="HTH_LacI"/>
    <property type="match status" value="1"/>
</dbReference>
<dbReference type="InterPro" id="IPR046335">
    <property type="entry name" value="LacI/GalR-like_sensor"/>
</dbReference>
<evidence type="ECO:0000313" key="7">
    <source>
        <dbReference type="Proteomes" id="UP000321296"/>
    </source>
</evidence>
<dbReference type="PANTHER" id="PTHR30146:SF148">
    <property type="entry name" value="HTH-TYPE TRANSCRIPTIONAL REPRESSOR PURR-RELATED"/>
    <property type="match status" value="1"/>
</dbReference>
<keyword evidence="4" id="KW-0804">Transcription</keyword>
<evidence type="ECO:0000256" key="1">
    <source>
        <dbReference type="ARBA" id="ARBA00022491"/>
    </source>
</evidence>
<evidence type="ECO:0000259" key="5">
    <source>
        <dbReference type="PROSITE" id="PS50932"/>
    </source>
</evidence>
<dbReference type="Proteomes" id="UP000321296">
    <property type="component" value="Chromosome"/>
</dbReference>
<dbReference type="PROSITE" id="PS50932">
    <property type="entry name" value="HTH_LACI_2"/>
    <property type="match status" value="1"/>
</dbReference>
<dbReference type="SMART" id="SM00354">
    <property type="entry name" value="HTH_LACI"/>
    <property type="match status" value="1"/>
</dbReference>
<dbReference type="RefSeq" id="WP_139967991.1">
    <property type="nucleotide sequence ID" value="NZ_BMBO01000005.1"/>
</dbReference>
<dbReference type="SUPFAM" id="SSF47413">
    <property type="entry name" value="lambda repressor-like DNA-binding domains"/>
    <property type="match status" value="1"/>
</dbReference>
<dbReference type="AlphaFoldDB" id="A0A5B8T1P5"/>
<dbReference type="InterPro" id="IPR000843">
    <property type="entry name" value="HTH_LacI"/>
</dbReference>
<dbReference type="OrthoDB" id="9788209at2"/>
<dbReference type="PROSITE" id="PS00356">
    <property type="entry name" value="HTH_LACI_1"/>
    <property type="match status" value="1"/>
</dbReference>
<evidence type="ECO:0000313" key="6">
    <source>
        <dbReference type="EMBL" id="QEA42274.1"/>
    </source>
</evidence>
<dbReference type="CDD" id="cd06267">
    <property type="entry name" value="PBP1_LacI_sugar_binding-like"/>
    <property type="match status" value="1"/>
</dbReference>
<keyword evidence="2" id="KW-0805">Transcription regulation</keyword>
<dbReference type="PANTHER" id="PTHR30146">
    <property type="entry name" value="LACI-RELATED TRANSCRIPTIONAL REPRESSOR"/>
    <property type="match status" value="1"/>
</dbReference>
<dbReference type="Pfam" id="PF00356">
    <property type="entry name" value="LacI"/>
    <property type="match status" value="1"/>
</dbReference>
<name>A0A5B8T1P5_LEUPS</name>
<dbReference type="Pfam" id="PF13377">
    <property type="entry name" value="Peripla_BP_3"/>
    <property type="match status" value="1"/>
</dbReference>
<protein>
    <submittedName>
        <fullName evidence="6">LacI family transcriptional regulator</fullName>
    </submittedName>
</protein>
<dbReference type="KEGG" id="lpse:FGL85_07010"/>
<evidence type="ECO:0000256" key="2">
    <source>
        <dbReference type="ARBA" id="ARBA00023015"/>
    </source>
</evidence>
<evidence type="ECO:0000256" key="3">
    <source>
        <dbReference type="ARBA" id="ARBA00023125"/>
    </source>
</evidence>
<reference evidence="6 7" key="1">
    <citation type="submission" date="2019-06" db="EMBL/GenBank/DDBJ databases">
        <title>Genome analyses of bacteria isolated from kimchi.</title>
        <authorList>
            <person name="Lee S."/>
            <person name="Ahn S."/>
            <person name="Roh S."/>
        </authorList>
    </citation>
    <scope>NUCLEOTIDE SEQUENCE [LARGE SCALE GENOMIC DNA]</scope>
    <source>
        <strain evidence="6 7">CBA3630</strain>
    </source>
</reference>
<organism evidence="6 7">
    <name type="scientific">Leuconostoc pseudomesenteroides</name>
    <dbReference type="NCBI Taxonomy" id="33968"/>
    <lineage>
        <taxon>Bacteria</taxon>
        <taxon>Bacillati</taxon>
        <taxon>Bacillota</taxon>
        <taxon>Bacilli</taxon>
        <taxon>Lactobacillales</taxon>
        <taxon>Lactobacillaceae</taxon>
        <taxon>Leuconostoc</taxon>
    </lineage>
</organism>
<keyword evidence="1" id="KW-0678">Repressor</keyword>
<dbReference type="GO" id="GO:0000976">
    <property type="term" value="F:transcription cis-regulatory region binding"/>
    <property type="evidence" value="ECO:0007669"/>
    <property type="project" value="TreeGrafter"/>
</dbReference>
<accession>A0A5B8T1P5</accession>
<dbReference type="InterPro" id="IPR028082">
    <property type="entry name" value="Peripla_BP_I"/>
</dbReference>
<gene>
    <name evidence="6" type="ORF">FGL85_07010</name>
</gene>
<keyword evidence="3" id="KW-0238">DNA-binding</keyword>
<proteinExistence type="predicted"/>
<dbReference type="GO" id="GO:0003700">
    <property type="term" value="F:DNA-binding transcription factor activity"/>
    <property type="evidence" value="ECO:0007669"/>
    <property type="project" value="TreeGrafter"/>
</dbReference>
<sequence>MAGIQEIAKKAGVSISTVSYALNGSKKVTEKTRARILKIAEEYNYSPNLAGRMLKKQKNYIIGLYLHDFGGYFYSHLIDGLNKVLSKENYEVIVTTGGTKTRDFISQGLVDGAIILDSDFPDDMIKKYAKSGKPIVVMDRSLSGKNITQVLLDNESGSNQAIEALNKADIDCFVIITGPSDSHDSNERLAAALSAIKKNTNKPVKVIHSDFTVSGGRFAAKEIDDIKYEKIGIFALNDEMAIGLIDKLPASKIGNEIKLIGFDNDIVGQYITPELTTIDYSKHHWGSVAAETLLDMIDGSNDVSTKKIMTHIKYRTTLEKFEDND</sequence>
<feature type="domain" description="HTH lacI-type" evidence="5">
    <location>
        <begin position="2"/>
        <end position="56"/>
    </location>
</feature>
<dbReference type="Gene3D" id="1.10.260.40">
    <property type="entry name" value="lambda repressor-like DNA-binding domains"/>
    <property type="match status" value="1"/>
</dbReference>
<dbReference type="Gene3D" id="3.40.50.2300">
    <property type="match status" value="2"/>
</dbReference>
<dbReference type="EMBL" id="CP042383">
    <property type="protein sequence ID" value="QEA42274.1"/>
    <property type="molecule type" value="Genomic_DNA"/>
</dbReference>
<evidence type="ECO:0000256" key="4">
    <source>
        <dbReference type="ARBA" id="ARBA00023163"/>
    </source>
</evidence>